<name>A0ACB9KY60_9MYRT</name>
<organism evidence="1 2">
    <name type="scientific">Melastoma candidum</name>
    <dbReference type="NCBI Taxonomy" id="119954"/>
    <lineage>
        <taxon>Eukaryota</taxon>
        <taxon>Viridiplantae</taxon>
        <taxon>Streptophyta</taxon>
        <taxon>Embryophyta</taxon>
        <taxon>Tracheophyta</taxon>
        <taxon>Spermatophyta</taxon>
        <taxon>Magnoliopsida</taxon>
        <taxon>eudicotyledons</taxon>
        <taxon>Gunneridae</taxon>
        <taxon>Pentapetalae</taxon>
        <taxon>rosids</taxon>
        <taxon>malvids</taxon>
        <taxon>Myrtales</taxon>
        <taxon>Melastomataceae</taxon>
        <taxon>Melastomatoideae</taxon>
        <taxon>Melastomateae</taxon>
        <taxon>Melastoma</taxon>
    </lineage>
</organism>
<evidence type="ECO:0000313" key="1">
    <source>
        <dbReference type="EMBL" id="KAI4302220.1"/>
    </source>
</evidence>
<proteinExistence type="predicted"/>
<gene>
    <name evidence="1" type="ORF">MLD38_037998</name>
</gene>
<accession>A0ACB9KY60</accession>
<dbReference type="EMBL" id="CM042891">
    <property type="protein sequence ID" value="KAI4302220.1"/>
    <property type="molecule type" value="Genomic_DNA"/>
</dbReference>
<sequence length="366" mass="39902">MDEQAQRVQSYIDALVEEKLKIQVFQRELPLCLDLVNKAIENYRQQLSGTTTTVCLHGGHSECSEETSTPGPVLEEFIPIKRLCSGSNDDDDAELDSGRRSSDVKGTPSSNDNKTKSDWLRSAQLWNQTTPDLPPKDDAPPKRVQVLQVTRSGGAFQPFNREQGTIVKTGYTSKQSLLTLDKLHSTIPAASTSSTAETVVRSGSKEEREPAQPNRKQRRNWSPELHHRFLQALQQLGGSHAGTPKQIRELMKVDGLTNDEVKSHLQKYRLHTRRPSSSSTVPAAGAQATQFVVVGGIWVPPAAAVPASAPSAAAPLPADSNQKTSPDDSEGRGSHSDNGEEEARCTLSHSPATSSSSHTTTESRRR</sequence>
<evidence type="ECO:0000313" key="2">
    <source>
        <dbReference type="Proteomes" id="UP001057402"/>
    </source>
</evidence>
<keyword evidence="2" id="KW-1185">Reference proteome</keyword>
<protein>
    <submittedName>
        <fullName evidence="1">Uncharacterized protein</fullName>
    </submittedName>
</protein>
<dbReference type="Proteomes" id="UP001057402">
    <property type="component" value="Chromosome 12"/>
</dbReference>
<reference evidence="2" key="1">
    <citation type="journal article" date="2023" name="Front. Plant Sci.">
        <title>Chromosomal-level genome assembly of Melastoma candidum provides insights into trichome evolution.</title>
        <authorList>
            <person name="Zhong Y."/>
            <person name="Wu W."/>
            <person name="Sun C."/>
            <person name="Zou P."/>
            <person name="Liu Y."/>
            <person name="Dai S."/>
            <person name="Zhou R."/>
        </authorList>
    </citation>
    <scope>NUCLEOTIDE SEQUENCE [LARGE SCALE GENOMIC DNA]</scope>
</reference>
<comment type="caution">
    <text evidence="1">The sequence shown here is derived from an EMBL/GenBank/DDBJ whole genome shotgun (WGS) entry which is preliminary data.</text>
</comment>